<dbReference type="AlphaFoldDB" id="A0AAV5CMD2"/>
<proteinExistence type="inferred from homology"/>
<dbReference type="GO" id="GO:0009501">
    <property type="term" value="C:amyloplast"/>
    <property type="evidence" value="ECO:0007669"/>
    <property type="project" value="UniProtKB-SubCell"/>
</dbReference>
<evidence type="ECO:0000256" key="7">
    <source>
        <dbReference type="ARBA" id="ARBA00023234"/>
    </source>
</evidence>
<dbReference type="InterPro" id="IPR013783">
    <property type="entry name" value="Ig-like_fold"/>
</dbReference>
<dbReference type="InterPro" id="IPR006048">
    <property type="entry name" value="A-amylase/branching_C"/>
</dbReference>
<organism evidence="10 11">
    <name type="scientific">Eleusine coracana subsp. coracana</name>
    <dbReference type="NCBI Taxonomy" id="191504"/>
    <lineage>
        <taxon>Eukaryota</taxon>
        <taxon>Viridiplantae</taxon>
        <taxon>Streptophyta</taxon>
        <taxon>Embryophyta</taxon>
        <taxon>Tracheophyta</taxon>
        <taxon>Spermatophyta</taxon>
        <taxon>Magnoliopsida</taxon>
        <taxon>Liliopsida</taxon>
        <taxon>Poales</taxon>
        <taxon>Poaceae</taxon>
        <taxon>PACMAD clade</taxon>
        <taxon>Chloridoideae</taxon>
        <taxon>Cynodonteae</taxon>
        <taxon>Eleusininae</taxon>
        <taxon>Eleusine</taxon>
    </lineage>
</organism>
<dbReference type="FunFam" id="2.60.40.10:FF:001359">
    <property type="entry name" value="1,4-alpha-glucan-branching enzyme 3, chloroplastic/amyloplastic"/>
    <property type="match status" value="1"/>
</dbReference>
<evidence type="ECO:0000256" key="2">
    <source>
        <dbReference type="ARBA" id="ARBA00004602"/>
    </source>
</evidence>
<dbReference type="EC" id="2.4.1.18" evidence="5"/>
<dbReference type="EMBL" id="BQKI01000007">
    <property type="protein sequence ID" value="GJM99641.1"/>
    <property type="molecule type" value="Genomic_DNA"/>
</dbReference>
<comment type="similarity">
    <text evidence="4">Belongs to the glycosyl hydrolase 13 family. GlgB subfamily.</text>
</comment>
<dbReference type="InterPro" id="IPR013780">
    <property type="entry name" value="Glyco_hydro_b"/>
</dbReference>
<evidence type="ECO:0000256" key="4">
    <source>
        <dbReference type="ARBA" id="ARBA00009000"/>
    </source>
</evidence>
<evidence type="ECO:0000313" key="10">
    <source>
        <dbReference type="EMBL" id="GJM99641.1"/>
    </source>
</evidence>
<dbReference type="GO" id="GO:0005975">
    <property type="term" value="P:carbohydrate metabolic process"/>
    <property type="evidence" value="ECO:0007669"/>
    <property type="project" value="InterPro"/>
</dbReference>
<dbReference type="Pfam" id="PF02806">
    <property type="entry name" value="Alpha-amylase_C"/>
    <property type="match status" value="1"/>
</dbReference>
<accession>A0AAV5CMD2</accession>
<reference evidence="10" key="1">
    <citation type="journal article" date="2018" name="DNA Res.">
        <title>Multiple hybrid de novo genome assembly of finger millet, an orphan allotetraploid crop.</title>
        <authorList>
            <person name="Hatakeyama M."/>
            <person name="Aluri S."/>
            <person name="Balachadran M.T."/>
            <person name="Sivarajan S.R."/>
            <person name="Patrignani A."/>
            <person name="Gruter S."/>
            <person name="Poveda L."/>
            <person name="Shimizu-Inatsugi R."/>
            <person name="Baeten J."/>
            <person name="Francoijs K.J."/>
            <person name="Nataraja K.N."/>
            <person name="Reddy Y.A.N."/>
            <person name="Phadnis S."/>
            <person name="Ravikumar R.L."/>
            <person name="Schlapbach R."/>
            <person name="Sreeman S.M."/>
            <person name="Shimizu K.K."/>
        </authorList>
    </citation>
    <scope>NUCLEOTIDE SEQUENCE</scope>
</reference>
<dbReference type="SMART" id="SM00642">
    <property type="entry name" value="Aamy"/>
    <property type="match status" value="1"/>
</dbReference>
<dbReference type="InterPro" id="IPR014756">
    <property type="entry name" value="Ig_E-set"/>
</dbReference>
<dbReference type="PANTHER" id="PTHR43651:SF4">
    <property type="entry name" value="1,4-ALPHA-GLUCAN-BRANCHING ENZYME 3, CHLOROPLASTIC_AMYLOPLASTIC"/>
    <property type="match status" value="1"/>
</dbReference>
<sequence length="1045" mass="120090">MALCPLYLLTPRPPPLLVDAGPRPPHASLPTSRCRRLLVLGRRHGFTFRCDSSSSSASAPRDRPPRLRQQRQRPQRPGGRGDAVDPVGFLTKLGISDRAFAQFLRDRHKALKDRRWELCSRFIDLKEASSGFELMGMHRHRQHRVDYMEWAPEKNCHPGARYCSLVGDFNQWSPTENSAREGHMGHDDFGYWFIILEDKLREGQEPDEYFFQEYNYVDDYDKGDNGVDAEELMRRSKEEYWEPGELRSRKSQLEMVVKLYEQMFGPNGPQTEEELGEIPDAQTRYNEWKASQKSDSTSLSPSYDIIDDGQPFDTSKFITDRASFEKFQAKKPPLAYWVEMRKGRIAWLEKYVPTISHKDKYRVYFNTPDGALERVPAWATYVLPDAEGKQSYAVHWEPPPEEIYKWRFGRPKVKGSLRIYECHIGISGSEQKVSSFQEFTSKVLHHIKNAGYNAIQIIGVLEHKDYSSVGYKVTNYFAVSSRFGTPDDFKKLVDEAHGLGMLVLLDIVHSYASADELVGLSLFDGSNDCYFHTGKRGHHKYWGTRMFRYDDVDVLHFLLSNLNWWVTEYQIDGFHFHSLSSMLYTHNGFSTFTGSMEEYCNQYVDKDALVYLILANEMLHDLYPDIITIAEDATFYPGLCESTTQGGLGFDYWANLSIPEMWLWHLENVPEQEWSMNKIMKVLVSSNQKMLSYVENHNQKSDPSKPWAALSFQANECVQALFSMAVATEVGDGTNALFWSDRWVLGSAYKISPLIYNMVHRRIANKRTVSEVLLDIMWFRDIHGVASLDVITEFLRLWDLISEVVLHPEVPDVRHCRLSASGQYTAKLAYEALFQGAIRFGPSKRIWKTQAPGKSRSFAMHRVTCSNYGSLIRFLIFCNPAYMNEYFTFVLNLFPGRKSFAEIVLNSGKYSAGAVDDDLIRASSLLKIIKLITFTTSGGAYLNFMGNEFAHPNVISFTRGPFLFVFNFNPDVSHQLYHVGVDEAGEYQLILNTDETKYGGCGELKSSQYMRRTSDKRVDGCRNCLELTLPCRSAQVYKLARILRI</sequence>
<keyword evidence="11" id="KW-1185">Reference proteome</keyword>
<evidence type="ECO:0000256" key="3">
    <source>
        <dbReference type="ARBA" id="ARBA00004727"/>
    </source>
</evidence>
<dbReference type="InterPro" id="IPR017853">
    <property type="entry name" value="GH"/>
</dbReference>
<comment type="pathway">
    <text evidence="3">Glycan biosynthesis; starch biosynthesis.</text>
</comment>
<comment type="catalytic activity">
    <reaction evidence="1">
        <text>Transfers a segment of a (1-&gt;4)-alpha-D-glucan chain to a primary hydroxy group in a similar glucan chain.</text>
        <dbReference type="EC" id="2.4.1.18"/>
    </reaction>
</comment>
<dbReference type="Pfam" id="PF00128">
    <property type="entry name" value="Alpha-amylase"/>
    <property type="match status" value="1"/>
</dbReference>
<feature type="region of interest" description="Disordered" evidence="8">
    <location>
        <begin position="50"/>
        <end position="85"/>
    </location>
</feature>
<dbReference type="GO" id="GO:0003844">
    <property type="term" value="F:1,4-alpha-glucan branching enzyme activity"/>
    <property type="evidence" value="ECO:0007669"/>
    <property type="project" value="UniProtKB-EC"/>
</dbReference>
<name>A0AAV5CMD2_ELECO</name>
<dbReference type="InterPro" id="IPR006047">
    <property type="entry name" value="GH13_cat_dom"/>
</dbReference>
<keyword evidence="7" id="KW-0934">Plastid</keyword>
<reference evidence="10" key="2">
    <citation type="submission" date="2021-12" db="EMBL/GenBank/DDBJ databases">
        <title>Resequencing data analysis of finger millet.</title>
        <authorList>
            <person name="Hatakeyama M."/>
            <person name="Aluri S."/>
            <person name="Balachadran M.T."/>
            <person name="Sivarajan S.R."/>
            <person name="Poveda L."/>
            <person name="Shimizu-Inatsugi R."/>
            <person name="Schlapbach R."/>
            <person name="Sreeman S.M."/>
            <person name="Shimizu K.K."/>
        </authorList>
    </citation>
    <scope>NUCLEOTIDE SEQUENCE</scope>
</reference>
<evidence type="ECO:0000256" key="8">
    <source>
        <dbReference type="SAM" id="MobiDB-lite"/>
    </source>
</evidence>
<gene>
    <name evidence="10" type="primary">ga16762</name>
    <name evidence="10" type="ORF">PR202_ga16762</name>
</gene>
<dbReference type="Proteomes" id="UP001054889">
    <property type="component" value="Unassembled WGS sequence"/>
</dbReference>
<evidence type="ECO:0000313" key="11">
    <source>
        <dbReference type="Proteomes" id="UP001054889"/>
    </source>
</evidence>
<protein>
    <recommendedName>
        <fullName evidence="5">1,4-alpha-glucan branching enzyme</fullName>
        <ecNumber evidence="5">2.4.1.18</ecNumber>
    </recommendedName>
</protein>
<dbReference type="SUPFAM" id="SSF51445">
    <property type="entry name" value="(Trans)glycosidases"/>
    <property type="match status" value="1"/>
</dbReference>
<dbReference type="Gene3D" id="3.20.20.80">
    <property type="entry name" value="Glycosidases"/>
    <property type="match status" value="1"/>
</dbReference>
<comment type="caution">
    <text evidence="10">The sequence shown here is derived from an EMBL/GenBank/DDBJ whole genome shotgun (WGS) entry which is preliminary data.</text>
</comment>
<dbReference type="GO" id="GO:0043169">
    <property type="term" value="F:cation binding"/>
    <property type="evidence" value="ECO:0007669"/>
    <property type="project" value="InterPro"/>
</dbReference>
<evidence type="ECO:0000256" key="6">
    <source>
        <dbReference type="ARBA" id="ARBA00022679"/>
    </source>
</evidence>
<evidence type="ECO:0000259" key="9">
    <source>
        <dbReference type="SMART" id="SM00642"/>
    </source>
</evidence>
<keyword evidence="6" id="KW-0808">Transferase</keyword>
<feature type="domain" description="Glycosyl hydrolase family 13 catalytic" evidence="9">
    <location>
        <begin position="402"/>
        <end position="762"/>
    </location>
</feature>
<dbReference type="Gene3D" id="2.60.40.1180">
    <property type="entry name" value="Golgi alpha-mannosidase II"/>
    <property type="match status" value="1"/>
</dbReference>
<dbReference type="SUPFAM" id="SSF81296">
    <property type="entry name" value="E set domains"/>
    <property type="match status" value="1"/>
</dbReference>
<dbReference type="Gene3D" id="2.60.40.10">
    <property type="entry name" value="Immunoglobulins"/>
    <property type="match status" value="1"/>
</dbReference>
<dbReference type="FunFam" id="2.60.40.10:FF:001322">
    <property type="entry name" value="1,4-alpha-glucan-branching enzyme 3"/>
    <property type="match status" value="1"/>
</dbReference>
<dbReference type="FunFam" id="3.20.20.80:FF:000093">
    <property type="entry name" value="1,4-alpha-glucan-branching enzyme 3, chloroplastic/amyloplastic"/>
    <property type="match status" value="1"/>
</dbReference>
<evidence type="ECO:0000256" key="5">
    <source>
        <dbReference type="ARBA" id="ARBA00012541"/>
    </source>
</evidence>
<keyword evidence="7" id="KW-0035">Amyloplast</keyword>
<dbReference type="SUPFAM" id="SSF51011">
    <property type="entry name" value="Glycosyl hydrolase domain"/>
    <property type="match status" value="1"/>
</dbReference>
<dbReference type="PANTHER" id="PTHR43651">
    <property type="entry name" value="1,4-ALPHA-GLUCAN-BRANCHING ENZYME"/>
    <property type="match status" value="1"/>
</dbReference>
<evidence type="ECO:0000256" key="1">
    <source>
        <dbReference type="ARBA" id="ARBA00000826"/>
    </source>
</evidence>
<comment type="subcellular location">
    <subcellularLocation>
        <location evidence="2">Plastid</location>
        <location evidence="2">Amyloplast</location>
    </subcellularLocation>
</comment>